<protein>
    <submittedName>
        <fullName evidence="1">Uncharacterized protein</fullName>
    </submittedName>
</protein>
<gene>
    <name evidence="1" type="ORF">ACFPCV_30655</name>
</gene>
<evidence type="ECO:0000313" key="1">
    <source>
        <dbReference type="EMBL" id="MFC4857882.1"/>
    </source>
</evidence>
<sequence>MFVTGPPTAGTGLALRRVVHRGHAGPPLADSALAAHPTLRPYLTDLTATRGLALREEVLGTGQAYVELAAPVVEAVTSPDEPVDLLVLAYGVPDVQPGRNAALQLAAHCPGHPLAFAVCDQGPAAAFTALRLAADYAATGACTRAVLVVAEQTAVPYALTTQAPVPDRHAAVALLLEGGPAPADVRGHPALPQEAVGAVLAAEVAELTGERTGVTLVLGPGLGAVPGVRADEVLLGAPGLPYSGSWARLADGAPGRFVVIADYDPALGYLCVAGLEPGPRPTARVAVAG</sequence>
<dbReference type="Proteomes" id="UP001595859">
    <property type="component" value="Unassembled WGS sequence"/>
</dbReference>
<accession>A0ABV9SBN6</accession>
<dbReference type="InterPro" id="IPR016039">
    <property type="entry name" value="Thiolase-like"/>
</dbReference>
<dbReference type="Gene3D" id="3.40.47.10">
    <property type="match status" value="1"/>
</dbReference>
<dbReference type="RefSeq" id="WP_378059933.1">
    <property type="nucleotide sequence ID" value="NZ_JBHSIS010000020.1"/>
</dbReference>
<evidence type="ECO:0000313" key="2">
    <source>
        <dbReference type="Proteomes" id="UP001595859"/>
    </source>
</evidence>
<comment type="caution">
    <text evidence="1">The sequence shown here is derived from an EMBL/GenBank/DDBJ whole genome shotgun (WGS) entry which is preliminary data.</text>
</comment>
<keyword evidence="2" id="KW-1185">Reference proteome</keyword>
<organism evidence="1 2">
    <name type="scientific">Actinophytocola glycyrrhizae</name>
    <dbReference type="NCBI Taxonomy" id="2044873"/>
    <lineage>
        <taxon>Bacteria</taxon>
        <taxon>Bacillati</taxon>
        <taxon>Actinomycetota</taxon>
        <taxon>Actinomycetes</taxon>
        <taxon>Pseudonocardiales</taxon>
        <taxon>Pseudonocardiaceae</taxon>
    </lineage>
</organism>
<reference evidence="2" key="1">
    <citation type="journal article" date="2019" name="Int. J. Syst. Evol. Microbiol.">
        <title>The Global Catalogue of Microorganisms (GCM) 10K type strain sequencing project: providing services to taxonomists for standard genome sequencing and annotation.</title>
        <authorList>
            <consortium name="The Broad Institute Genomics Platform"/>
            <consortium name="The Broad Institute Genome Sequencing Center for Infectious Disease"/>
            <person name="Wu L."/>
            <person name="Ma J."/>
        </authorList>
    </citation>
    <scope>NUCLEOTIDE SEQUENCE [LARGE SCALE GENOMIC DNA]</scope>
    <source>
        <strain evidence="2">ZS-22-S1</strain>
    </source>
</reference>
<proteinExistence type="predicted"/>
<dbReference type="EMBL" id="JBHSIS010000020">
    <property type="protein sequence ID" value="MFC4857882.1"/>
    <property type="molecule type" value="Genomic_DNA"/>
</dbReference>
<name>A0ABV9SBN6_9PSEU</name>
<dbReference type="SUPFAM" id="SSF53901">
    <property type="entry name" value="Thiolase-like"/>
    <property type="match status" value="1"/>
</dbReference>